<dbReference type="InterPro" id="IPR016461">
    <property type="entry name" value="COMT-like"/>
</dbReference>
<gene>
    <name evidence="6" type="ORF">AOQ84DRAFT_225032</name>
</gene>
<name>A0A8E2EUP3_9PEZI</name>
<dbReference type="PIRSF" id="PIRSF005739">
    <property type="entry name" value="O-mtase"/>
    <property type="match status" value="1"/>
</dbReference>
<dbReference type="GO" id="GO:0032259">
    <property type="term" value="P:methylation"/>
    <property type="evidence" value="ECO:0007669"/>
    <property type="project" value="UniProtKB-KW"/>
</dbReference>
<dbReference type="PANTHER" id="PTHR43712:SF2">
    <property type="entry name" value="O-METHYLTRANSFERASE CICE"/>
    <property type="match status" value="1"/>
</dbReference>
<keyword evidence="3" id="KW-0949">S-adenosyl-L-methionine</keyword>
<evidence type="ECO:0000259" key="5">
    <source>
        <dbReference type="Pfam" id="PF00891"/>
    </source>
</evidence>
<evidence type="ECO:0000313" key="6">
    <source>
        <dbReference type="EMBL" id="OCL05247.1"/>
    </source>
</evidence>
<dbReference type="PANTHER" id="PTHR43712">
    <property type="entry name" value="PUTATIVE (AFU_ORTHOLOGUE AFUA_4G14580)-RELATED"/>
    <property type="match status" value="1"/>
</dbReference>
<evidence type="ECO:0000313" key="7">
    <source>
        <dbReference type="Proteomes" id="UP000250140"/>
    </source>
</evidence>
<organism evidence="6 7">
    <name type="scientific">Glonium stellatum</name>
    <dbReference type="NCBI Taxonomy" id="574774"/>
    <lineage>
        <taxon>Eukaryota</taxon>
        <taxon>Fungi</taxon>
        <taxon>Dikarya</taxon>
        <taxon>Ascomycota</taxon>
        <taxon>Pezizomycotina</taxon>
        <taxon>Dothideomycetes</taxon>
        <taxon>Pleosporomycetidae</taxon>
        <taxon>Gloniales</taxon>
        <taxon>Gloniaceae</taxon>
        <taxon>Glonium</taxon>
    </lineage>
</organism>
<keyword evidence="1 6" id="KW-0489">Methyltransferase</keyword>
<protein>
    <submittedName>
        <fullName evidence="6">S-adenosyl-L-methionine-dependent methyltransferase</fullName>
    </submittedName>
</protein>
<dbReference type="GO" id="GO:0008171">
    <property type="term" value="F:O-methyltransferase activity"/>
    <property type="evidence" value="ECO:0007669"/>
    <property type="project" value="InterPro"/>
</dbReference>
<dbReference type="InterPro" id="IPR001077">
    <property type="entry name" value="COMT_C"/>
</dbReference>
<dbReference type="SUPFAM" id="SSF53335">
    <property type="entry name" value="S-adenosyl-L-methionine-dependent methyltransferases"/>
    <property type="match status" value="1"/>
</dbReference>
<dbReference type="EMBL" id="KV750333">
    <property type="protein sequence ID" value="OCL05247.1"/>
    <property type="molecule type" value="Genomic_DNA"/>
</dbReference>
<dbReference type="Gene3D" id="3.40.50.150">
    <property type="entry name" value="Vaccinia Virus protein VP39"/>
    <property type="match status" value="1"/>
</dbReference>
<dbReference type="PROSITE" id="PS51683">
    <property type="entry name" value="SAM_OMT_II"/>
    <property type="match status" value="1"/>
</dbReference>
<dbReference type="Pfam" id="PF00891">
    <property type="entry name" value="Methyltransf_2"/>
    <property type="match status" value="1"/>
</dbReference>
<evidence type="ECO:0000256" key="2">
    <source>
        <dbReference type="ARBA" id="ARBA00022679"/>
    </source>
</evidence>
<feature type="domain" description="O-methyltransferase C-terminal" evidence="5">
    <location>
        <begin position="172"/>
        <end position="317"/>
    </location>
</feature>
<dbReference type="InterPro" id="IPR036388">
    <property type="entry name" value="WH-like_DNA-bd_sf"/>
</dbReference>
<dbReference type="InterPro" id="IPR029063">
    <property type="entry name" value="SAM-dependent_MTases_sf"/>
</dbReference>
<evidence type="ECO:0000256" key="4">
    <source>
        <dbReference type="PIRSR" id="PIRSR005739-1"/>
    </source>
</evidence>
<sequence>MGEMGALRLLMDWQALDHIPESGSITYTELAAKINAEEPLVRRMCWMLVSTGVLKQIGEDKVAHTKFSPLYANKNPQGLFFKIMMDEGMLPYTRWPDYFRTYGRKEPNTVTHVPHGFGWGEPEKTFWEMASGERLEDYNTGLQTADEFLPITGIFPFKWIAENAHAVADDAPLIVDVGGGRGHALRRIRAECPDIPRERMVLEDRPPVIEEVVRLGLAELQGVKKIAHDFFKEQPVKGALVYYLRRIMHDWSDDLDCTILGHLRDAMTPNSRILITEQVVTNPPSSLTAQTDLVLMNIGGKERTEKDWRTLIATAGLEIVKFWNAEATEVSVIECKKP</sequence>
<accession>A0A8E2EUP3</accession>
<dbReference type="AlphaFoldDB" id="A0A8E2EUP3"/>
<feature type="active site" description="Proton acceptor" evidence="4">
    <location>
        <position position="249"/>
    </location>
</feature>
<dbReference type="Proteomes" id="UP000250140">
    <property type="component" value="Unassembled WGS sequence"/>
</dbReference>
<reference evidence="6 7" key="1">
    <citation type="journal article" date="2016" name="Nat. Commun.">
        <title>Ectomycorrhizal ecology is imprinted in the genome of the dominant symbiotic fungus Cenococcum geophilum.</title>
        <authorList>
            <consortium name="DOE Joint Genome Institute"/>
            <person name="Peter M."/>
            <person name="Kohler A."/>
            <person name="Ohm R.A."/>
            <person name="Kuo A."/>
            <person name="Krutzmann J."/>
            <person name="Morin E."/>
            <person name="Arend M."/>
            <person name="Barry K.W."/>
            <person name="Binder M."/>
            <person name="Choi C."/>
            <person name="Clum A."/>
            <person name="Copeland A."/>
            <person name="Grisel N."/>
            <person name="Haridas S."/>
            <person name="Kipfer T."/>
            <person name="LaButti K."/>
            <person name="Lindquist E."/>
            <person name="Lipzen A."/>
            <person name="Maire R."/>
            <person name="Meier B."/>
            <person name="Mihaltcheva S."/>
            <person name="Molinier V."/>
            <person name="Murat C."/>
            <person name="Poggeler S."/>
            <person name="Quandt C.A."/>
            <person name="Sperisen C."/>
            <person name="Tritt A."/>
            <person name="Tisserant E."/>
            <person name="Crous P.W."/>
            <person name="Henrissat B."/>
            <person name="Nehls U."/>
            <person name="Egli S."/>
            <person name="Spatafora J.W."/>
            <person name="Grigoriev I.V."/>
            <person name="Martin F.M."/>
        </authorList>
    </citation>
    <scope>NUCLEOTIDE SEQUENCE [LARGE SCALE GENOMIC DNA]</scope>
    <source>
        <strain evidence="6 7">CBS 207.34</strain>
    </source>
</reference>
<dbReference type="InterPro" id="IPR036390">
    <property type="entry name" value="WH_DNA-bd_sf"/>
</dbReference>
<dbReference type="OrthoDB" id="1535081at2759"/>
<dbReference type="SUPFAM" id="SSF46785">
    <property type="entry name" value="Winged helix' DNA-binding domain"/>
    <property type="match status" value="1"/>
</dbReference>
<keyword evidence="7" id="KW-1185">Reference proteome</keyword>
<keyword evidence="2 6" id="KW-0808">Transferase</keyword>
<evidence type="ECO:0000256" key="3">
    <source>
        <dbReference type="ARBA" id="ARBA00022691"/>
    </source>
</evidence>
<proteinExistence type="predicted"/>
<evidence type="ECO:0000256" key="1">
    <source>
        <dbReference type="ARBA" id="ARBA00022603"/>
    </source>
</evidence>
<dbReference type="Gene3D" id="1.10.10.10">
    <property type="entry name" value="Winged helix-like DNA-binding domain superfamily/Winged helix DNA-binding domain"/>
    <property type="match status" value="1"/>
</dbReference>